<dbReference type="Gene3D" id="1.20.1050.80">
    <property type="entry name" value="VPS9 domain"/>
    <property type="match status" value="1"/>
</dbReference>
<dbReference type="InterPro" id="IPR002653">
    <property type="entry name" value="Znf_A20"/>
</dbReference>
<evidence type="ECO:0000259" key="6">
    <source>
        <dbReference type="PROSITE" id="PS51036"/>
    </source>
</evidence>
<organism evidence="8 9">
    <name type="scientific">Hermetia illucens</name>
    <name type="common">Black soldier fly</name>
    <dbReference type="NCBI Taxonomy" id="343691"/>
    <lineage>
        <taxon>Eukaryota</taxon>
        <taxon>Metazoa</taxon>
        <taxon>Ecdysozoa</taxon>
        <taxon>Arthropoda</taxon>
        <taxon>Hexapoda</taxon>
        <taxon>Insecta</taxon>
        <taxon>Pterygota</taxon>
        <taxon>Neoptera</taxon>
        <taxon>Endopterygota</taxon>
        <taxon>Diptera</taxon>
        <taxon>Brachycera</taxon>
        <taxon>Stratiomyomorpha</taxon>
        <taxon>Stratiomyidae</taxon>
        <taxon>Hermetiinae</taxon>
        <taxon>Hermetia</taxon>
    </lineage>
</organism>
<keyword evidence="1" id="KW-0479">Metal-binding</keyword>
<dbReference type="PROSITE" id="PS51205">
    <property type="entry name" value="VPS9"/>
    <property type="match status" value="1"/>
</dbReference>
<evidence type="ECO:0000259" key="7">
    <source>
        <dbReference type="PROSITE" id="PS51205"/>
    </source>
</evidence>
<keyword evidence="3" id="KW-0862">Zinc</keyword>
<feature type="compositionally biased region" description="Basic residues" evidence="5">
    <location>
        <begin position="66"/>
        <end position="76"/>
    </location>
</feature>
<dbReference type="SUPFAM" id="SSF109993">
    <property type="entry name" value="VPS9 domain"/>
    <property type="match status" value="1"/>
</dbReference>
<feature type="region of interest" description="Disordered" evidence="5">
    <location>
        <begin position="45"/>
        <end position="105"/>
    </location>
</feature>
<keyword evidence="9" id="KW-1185">Reference proteome</keyword>
<evidence type="ECO:0000256" key="4">
    <source>
        <dbReference type="SAM" id="Coils"/>
    </source>
</evidence>
<dbReference type="InterPro" id="IPR041545">
    <property type="entry name" value="DUF5601"/>
</dbReference>
<proteinExistence type="predicted"/>
<dbReference type="InParanoid" id="A0A7R8YRT2"/>
<dbReference type="InterPro" id="IPR003123">
    <property type="entry name" value="VPS9"/>
</dbReference>
<dbReference type="InterPro" id="IPR045046">
    <property type="entry name" value="Vps9-like"/>
</dbReference>
<feature type="domain" description="A20-type" evidence="6">
    <location>
        <begin position="12"/>
        <end position="46"/>
    </location>
</feature>
<dbReference type="PANTHER" id="PTHR23101">
    <property type="entry name" value="RAB GDP/GTP EXCHANGE FACTOR"/>
    <property type="match status" value="1"/>
</dbReference>
<gene>
    <name evidence="8" type="ORF">HERILL_LOCUS6031</name>
</gene>
<dbReference type="GO" id="GO:0016192">
    <property type="term" value="P:vesicle-mediated transport"/>
    <property type="evidence" value="ECO:0007669"/>
    <property type="project" value="InterPro"/>
</dbReference>
<keyword evidence="4" id="KW-0175">Coiled coil</keyword>
<feature type="region of interest" description="Disordered" evidence="5">
    <location>
        <begin position="533"/>
        <end position="569"/>
    </location>
</feature>
<dbReference type="PROSITE" id="PS51036">
    <property type="entry name" value="ZF_A20"/>
    <property type="match status" value="1"/>
</dbReference>
<evidence type="ECO:0000313" key="8">
    <source>
        <dbReference type="EMBL" id="CAD7083043.1"/>
    </source>
</evidence>
<name>A0A7R8YRT2_HERIL</name>
<dbReference type="GO" id="GO:0005085">
    <property type="term" value="F:guanyl-nucleotide exchange factor activity"/>
    <property type="evidence" value="ECO:0007669"/>
    <property type="project" value="InterPro"/>
</dbReference>
<dbReference type="Pfam" id="PF18151">
    <property type="entry name" value="DUF5601"/>
    <property type="match status" value="1"/>
</dbReference>
<dbReference type="GO" id="GO:0005829">
    <property type="term" value="C:cytosol"/>
    <property type="evidence" value="ECO:0007669"/>
    <property type="project" value="TreeGrafter"/>
</dbReference>
<evidence type="ECO:0000313" key="9">
    <source>
        <dbReference type="Proteomes" id="UP000594454"/>
    </source>
</evidence>
<dbReference type="SMART" id="SM00167">
    <property type="entry name" value="VPS9"/>
    <property type="match status" value="1"/>
</dbReference>
<dbReference type="OMA" id="PTITCAT"/>
<dbReference type="PANTHER" id="PTHR23101:SF122">
    <property type="entry name" value="RABAPTIN-5-ASSOCIATED EXCHANGE FACTOR FOR RAB5"/>
    <property type="match status" value="1"/>
</dbReference>
<dbReference type="AlphaFoldDB" id="A0A7R8YRT2"/>
<feature type="domain" description="VPS9" evidence="7">
    <location>
        <begin position="240"/>
        <end position="383"/>
    </location>
</feature>
<dbReference type="GO" id="GO:0031267">
    <property type="term" value="F:small GTPase binding"/>
    <property type="evidence" value="ECO:0007669"/>
    <property type="project" value="TreeGrafter"/>
</dbReference>
<dbReference type="Gene3D" id="1.10.246.120">
    <property type="match status" value="1"/>
</dbReference>
<dbReference type="SMART" id="SM00259">
    <property type="entry name" value="ZnF_A20"/>
    <property type="match status" value="1"/>
</dbReference>
<dbReference type="InterPro" id="IPR037191">
    <property type="entry name" value="VPS9_dom_sf"/>
</dbReference>
<dbReference type="Gene3D" id="1.20.5.4770">
    <property type="match status" value="1"/>
</dbReference>
<dbReference type="Proteomes" id="UP000594454">
    <property type="component" value="Chromosome 2"/>
</dbReference>
<feature type="compositionally biased region" description="Basic and acidic residues" evidence="5">
    <location>
        <begin position="538"/>
        <end position="554"/>
    </location>
</feature>
<dbReference type="GO" id="GO:0008270">
    <property type="term" value="F:zinc ion binding"/>
    <property type="evidence" value="ECO:0007669"/>
    <property type="project" value="UniProtKB-KW"/>
</dbReference>
<keyword evidence="2" id="KW-0863">Zinc-finger</keyword>
<dbReference type="Pfam" id="PF02204">
    <property type="entry name" value="VPS9"/>
    <property type="match status" value="1"/>
</dbReference>
<protein>
    <recommendedName>
        <fullName evidence="10">Rab5 GDP/GTP exchange factor</fullName>
    </recommendedName>
</protein>
<evidence type="ECO:0000256" key="2">
    <source>
        <dbReference type="ARBA" id="ARBA00022771"/>
    </source>
</evidence>
<dbReference type="GO" id="GO:0003677">
    <property type="term" value="F:DNA binding"/>
    <property type="evidence" value="ECO:0007669"/>
    <property type="project" value="InterPro"/>
</dbReference>
<evidence type="ECO:0000256" key="3">
    <source>
        <dbReference type="ARBA" id="ARBA00022833"/>
    </source>
</evidence>
<evidence type="ECO:0000256" key="5">
    <source>
        <dbReference type="SAM" id="MobiDB-lite"/>
    </source>
</evidence>
<sequence>MYSTKSPSLRINSGDLKCRNGCGFYGNTQFDGFCSKCFRERQQGLERQRKQRVVASSSTKIDPHFPRQKTSSHHSARAATQQHTFPPSPSRHKPHSPQRGDQQERGTLKKNAILSVFQKTSTQKNVGKPERPYVPDRTEMEFITGLKKLLISDDAKKKLKSDIQRLDATIRDYLANHRSIDDLSECVQNAYTRLSEVLGRDPRFQTASPEAREECMNFFEKVVMTRNHSYLFSPCFTNDEEQDSKIQKRIRQLGWITVKHLSCGIDEVHSASRELVYTAITELVAMDSFYSPQEKLECIVRCCRHIFTLLKHAVGGPASADEFLPALIFVVLKANPIRLHSNINFVTRFSNASRLMSGEGGYCFTNLCCAITFIENLTAVSLSMPADEFEALMKGEKVYTSAWESALLACEGLHLISENMKKMDALKRKNENVLKGIECFKEDLKQLQAEITQKIDETLIRAPLTILPIKTPEFLRTRAQSLILSDAAVAEQRRNSGHFQSNIVTSLSIDRSDEGKALAKDSTLPIPIIPAVVGTTKPTDRDKPLVDTKPEPVKEALSTPTQSPAGRMSASSSADLLYSSPIFNYSPFDTNSLGDAATPEDFLSGQMPDFTGGITNINYDFDLSDHSGDNSVAEDTNITTGFNLEEFDPLIQKPSSSYLSSTESGPDDPDRIGAVECEKPKSLIESDSPSEILLPSPIKPTSATNYKGFSNFEIPSISCNTGDFSSLNSCEMATECLEGSEGVADKK</sequence>
<dbReference type="SUPFAM" id="SSF57716">
    <property type="entry name" value="Glucocorticoid receptor-like (DNA-binding domain)"/>
    <property type="match status" value="1"/>
</dbReference>
<evidence type="ECO:0008006" key="10">
    <source>
        <dbReference type="Google" id="ProtNLM"/>
    </source>
</evidence>
<reference evidence="8 9" key="1">
    <citation type="submission" date="2020-11" db="EMBL/GenBank/DDBJ databases">
        <authorList>
            <person name="Wallbank WR R."/>
            <person name="Pardo Diaz C."/>
            <person name="Kozak K."/>
            <person name="Martin S."/>
            <person name="Jiggins C."/>
            <person name="Moest M."/>
            <person name="Warren A I."/>
            <person name="Generalovic N T."/>
            <person name="Byers J.R.P. K."/>
            <person name="Montejo-Kovacevich G."/>
            <person name="Yen C E."/>
        </authorList>
    </citation>
    <scope>NUCLEOTIDE SEQUENCE [LARGE SCALE GENOMIC DNA]</scope>
</reference>
<dbReference type="OrthoDB" id="300289at2759"/>
<feature type="coiled-coil region" evidence="4">
    <location>
        <begin position="430"/>
        <end position="457"/>
    </location>
</feature>
<evidence type="ECO:0000256" key="1">
    <source>
        <dbReference type="ARBA" id="ARBA00022723"/>
    </source>
</evidence>
<dbReference type="Pfam" id="PF01754">
    <property type="entry name" value="zf-A20"/>
    <property type="match status" value="1"/>
</dbReference>
<dbReference type="FunCoup" id="A0A7R8YRT2">
    <property type="interactions" value="751"/>
</dbReference>
<accession>A0A7R8YRT2</accession>
<dbReference type="EMBL" id="LR899010">
    <property type="protein sequence ID" value="CAD7083043.1"/>
    <property type="molecule type" value="Genomic_DNA"/>
</dbReference>
<dbReference type="GO" id="GO:0030139">
    <property type="term" value="C:endocytic vesicle"/>
    <property type="evidence" value="ECO:0007669"/>
    <property type="project" value="TreeGrafter"/>
</dbReference>